<dbReference type="GO" id="GO:0008033">
    <property type="term" value="P:tRNA processing"/>
    <property type="evidence" value="ECO:0007669"/>
    <property type="project" value="UniProtKB-KW"/>
</dbReference>
<organism evidence="16 17">
    <name type="scientific">Rhodocytophaga rosea</name>
    <dbReference type="NCBI Taxonomy" id="2704465"/>
    <lineage>
        <taxon>Bacteria</taxon>
        <taxon>Pseudomonadati</taxon>
        <taxon>Bacteroidota</taxon>
        <taxon>Cytophagia</taxon>
        <taxon>Cytophagales</taxon>
        <taxon>Rhodocytophagaceae</taxon>
        <taxon>Rhodocytophaga</taxon>
    </lineage>
</organism>
<feature type="binding site" evidence="14">
    <location>
        <position position="59"/>
    </location>
    <ligand>
        <name>ATP</name>
        <dbReference type="ChEBI" id="CHEBI:30616"/>
    </ligand>
</feature>
<comment type="subcellular location">
    <subcellularLocation>
        <location evidence="1 13">Cytoplasm</location>
    </subcellularLocation>
</comment>
<keyword evidence="7 13" id="KW-0819">tRNA processing</keyword>
<accession>A0A6C0GNS9</accession>
<keyword evidence="9 13" id="KW-0547">Nucleotide-binding</keyword>
<evidence type="ECO:0000256" key="12">
    <source>
        <dbReference type="ARBA" id="ARBA00048366"/>
    </source>
</evidence>
<dbReference type="GO" id="GO:0005524">
    <property type="term" value="F:ATP binding"/>
    <property type="evidence" value="ECO:0007669"/>
    <property type="project" value="UniProtKB-UniRule"/>
</dbReference>
<protein>
    <recommendedName>
        <fullName evidence="4 13">Threonylcarbamoyl-AMP synthase</fullName>
        <shortName evidence="13">TC-AMP synthase</shortName>
        <ecNumber evidence="3 13">2.7.7.87</ecNumber>
    </recommendedName>
    <alternativeName>
        <fullName evidence="11 13">L-threonylcarbamoyladenylate synthase</fullName>
    </alternativeName>
</protein>
<dbReference type="GO" id="GO:0000049">
    <property type="term" value="F:tRNA binding"/>
    <property type="evidence" value="ECO:0007669"/>
    <property type="project" value="TreeGrafter"/>
</dbReference>
<dbReference type="InterPro" id="IPR038385">
    <property type="entry name" value="Sua5/YwlC_C"/>
</dbReference>
<feature type="binding site" evidence="14">
    <location>
        <position position="113"/>
    </location>
    <ligand>
        <name>L-threonine</name>
        <dbReference type="ChEBI" id="CHEBI:57926"/>
    </ligand>
</feature>
<dbReference type="SUPFAM" id="SSF55821">
    <property type="entry name" value="YrdC/RibB"/>
    <property type="match status" value="1"/>
</dbReference>
<dbReference type="InterPro" id="IPR050156">
    <property type="entry name" value="TC-AMP_synthase_SUA5"/>
</dbReference>
<evidence type="ECO:0000256" key="4">
    <source>
        <dbReference type="ARBA" id="ARBA00015492"/>
    </source>
</evidence>
<dbReference type="PANTHER" id="PTHR17490:SF16">
    <property type="entry name" value="THREONYLCARBAMOYL-AMP SYNTHASE"/>
    <property type="match status" value="1"/>
</dbReference>
<dbReference type="InterPro" id="IPR017945">
    <property type="entry name" value="DHBP_synth_RibB-like_a/b_dom"/>
</dbReference>
<feature type="binding site" evidence="14">
    <location>
        <position position="187"/>
    </location>
    <ligand>
        <name>ATP</name>
        <dbReference type="ChEBI" id="CHEBI:30616"/>
    </ligand>
</feature>
<name>A0A6C0GNS9_9BACT</name>
<feature type="binding site" evidence="14">
    <location>
        <position position="133"/>
    </location>
    <ligand>
        <name>L-threonine</name>
        <dbReference type="ChEBI" id="CHEBI:57926"/>
    </ligand>
</feature>
<comment type="similarity">
    <text evidence="2 13">Belongs to the SUA5 family.</text>
</comment>
<dbReference type="Proteomes" id="UP000480178">
    <property type="component" value="Chromosome"/>
</dbReference>
<feature type="binding site" evidence="14">
    <location>
        <position position="223"/>
    </location>
    <ligand>
        <name>ATP</name>
        <dbReference type="ChEBI" id="CHEBI:30616"/>
    </ligand>
</feature>
<dbReference type="GO" id="GO:0005737">
    <property type="term" value="C:cytoplasm"/>
    <property type="evidence" value="ECO:0007669"/>
    <property type="project" value="UniProtKB-SubCell"/>
</dbReference>
<keyword evidence="8 13" id="KW-0548">Nucleotidyltransferase</keyword>
<dbReference type="InterPro" id="IPR005145">
    <property type="entry name" value="Sua5_C"/>
</dbReference>
<dbReference type="Gene3D" id="3.90.870.10">
    <property type="entry name" value="DHBP synthase"/>
    <property type="match status" value="1"/>
</dbReference>
<feature type="binding site" evidence="14">
    <location>
        <position position="50"/>
    </location>
    <ligand>
        <name>ATP</name>
        <dbReference type="ChEBI" id="CHEBI:30616"/>
    </ligand>
</feature>
<evidence type="ECO:0000256" key="3">
    <source>
        <dbReference type="ARBA" id="ARBA00012584"/>
    </source>
</evidence>
<evidence type="ECO:0000313" key="17">
    <source>
        <dbReference type="Proteomes" id="UP000480178"/>
    </source>
</evidence>
<dbReference type="AlphaFoldDB" id="A0A6C0GNS9"/>
<evidence type="ECO:0000256" key="14">
    <source>
        <dbReference type="PIRSR" id="PIRSR004930-1"/>
    </source>
</evidence>
<evidence type="ECO:0000256" key="7">
    <source>
        <dbReference type="ARBA" id="ARBA00022694"/>
    </source>
</evidence>
<keyword evidence="5 13" id="KW-0963">Cytoplasm</keyword>
<comment type="function">
    <text evidence="13">Required for the formation of a threonylcarbamoyl group on adenosine at position 37 (t(6)A37) in tRNAs that read codons beginning with adenine.</text>
</comment>
<evidence type="ECO:0000256" key="10">
    <source>
        <dbReference type="ARBA" id="ARBA00022840"/>
    </source>
</evidence>
<dbReference type="EC" id="2.7.7.87" evidence="3 13"/>
<comment type="catalytic activity">
    <reaction evidence="12 13">
        <text>L-threonine + hydrogencarbonate + ATP = L-threonylcarbamoyladenylate + diphosphate + H2O</text>
        <dbReference type="Rhea" id="RHEA:36407"/>
        <dbReference type="ChEBI" id="CHEBI:15377"/>
        <dbReference type="ChEBI" id="CHEBI:17544"/>
        <dbReference type="ChEBI" id="CHEBI:30616"/>
        <dbReference type="ChEBI" id="CHEBI:33019"/>
        <dbReference type="ChEBI" id="CHEBI:57926"/>
        <dbReference type="ChEBI" id="CHEBI:73682"/>
        <dbReference type="EC" id="2.7.7.87"/>
    </reaction>
</comment>
<dbReference type="GO" id="GO:0061710">
    <property type="term" value="F:L-threonylcarbamoyladenylate synthase"/>
    <property type="evidence" value="ECO:0007669"/>
    <property type="project" value="UniProtKB-EC"/>
</dbReference>
<dbReference type="InterPro" id="IPR010923">
    <property type="entry name" value="T(6)A37_SUA5"/>
</dbReference>
<evidence type="ECO:0000256" key="2">
    <source>
        <dbReference type="ARBA" id="ARBA00007663"/>
    </source>
</evidence>
<feature type="binding site" evidence="14">
    <location>
        <position position="109"/>
    </location>
    <ligand>
        <name>ATP</name>
        <dbReference type="ChEBI" id="CHEBI:30616"/>
    </ligand>
</feature>
<dbReference type="Pfam" id="PF01300">
    <property type="entry name" value="Sua5_yciO_yrdC"/>
    <property type="match status" value="1"/>
</dbReference>
<dbReference type="RefSeq" id="WP_162445670.1">
    <property type="nucleotide sequence ID" value="NZ_CP048222.1"/>
</dbReference>
<keyword evidence="10 13" id="KW-0067">ATP-binding</keyword>
<dbReference type="FunFam" id="3.90.870.10:FF:000009">
    <property type="entry name" value="Threonylcarbamoyl-AMP synthase, putative"/>
    <property type="match status" value="1"/>
</dbReference>
<keyword evidence="17" id="KW-1185">Reference proteome</keyword>
<dbReference type="PIRSF" id="PIRSF004930">
    <property type="entry name" value="Tln_factor_SUA5"/>
    <property type="match status" value="1"/>
</dbReference>
<proteinExistence type="inferred from homology"/>
<dbReference type="PANTHER" id="PTHR17490">
    <property type="entry name" value="SUA5"/>
    <property type="match status" value="1"/>
</dbReference>
<gene>
    <name evidence="16" type="ORF">GXP67_25080</name>
</gene>
<feature type="binding site" evidence="14">
    <location>
        <position position="143"/>
    </location>
    <ligand>
        <name>ATP</name>
        <dbReference type="ChEBI" id="CHEBI:30616"/>
    </ligand>
</feature>
<feature type="binding site" evidence="14">
    <location>
        <position position="27"/>
    </location>
    <ligand>
        <name>L-threonine</name>
        <dbReference type="ChEBI" id="CHEBI:57926"/>
    </ligand>
</feature>
<feature type="binding site" evidence="14">
    <location>
        <position position="173"/>
    </location>
    <ligand>
        <name>L-threonine</name>
        <dbReference type="ChEBI" id="CHEBI:57926"/>
    </ligand>
</feature>
<evidence type="ECO:0000256" key="11">
    <source>
        <dbReference type="ARBA" id="ARBA00029774"/>
    </source>
</evidence>
<reference evidence="16 17" key="1">
    <citation type="submission" date="2020-01" db="EMBL/GenBank/DDBJ databases">
        <authorList>
            <person name="Kim M.K."/>
        </authorList>
    </citation>
    <scope>NUCLEOTIDE SEQUENCE [LARGE SCALE GENOMIC DNA]</scope>
    <source>
        <strain evidence="16 17">172606-1</strain>
    </source>
</reference>
<evidence type="ECO:0000256" key="1">
    <source>
        <dbReference type="ARBA" id="ARBA00004496"/>
    </source>
</evidence>
<evidence type="ECO:0000259" key="15">
    <source>
        <dbReference type="PROSITE" id="PS51163"/>
    </source>
</evidence>
<dbReference type="Pfam" id="PF03481">
    <property type="entry name" value="Sua5_C"/>
    <property type="match status" value="1"/>
</dbReference>
<dbReference type="PROSITE" id="PS51163">
    <property type="entry name" value="YRDC"/>
    <property type="match status" value="1"/>
</dbReference>
<evidence type="ECO:0000256" key="8">
    <source>
        <dbReference type="ARBA" id="ARBA00022695"/>
    </source>
</evidence>
<evidence type="ECO:0000256" key="6">
    <source>
        <dbReference type="ARBA" id="ARBA00022679"/>
    </source>
</evidence>
<evidence type="ECO:0000256" key="5">
    <source>
        <dbReference type="ARBA" id="ARBA00022490"/>
    </source>
</evidence>
<dbReference type="EMBL" id="CP048222">
    <property type="protein sequence ID" value="QHT69686.1"/>
    <property type="molecule type" value="Genomic_DNA"/>
</dbReference>
<dbReference type="NCBIfam" id="TIGR00057">
    <property type="entry name" value="L-threonylcarbamoyladenylate synthase"/>
    <property type="match status" value="1"/>
</dbReference>
<dbReference type="InterPro" id="IPR006070">
    <property type="entry name" value="Sua5-like_dom"/>
</dbReference>
<sequence length="318" mass="34531">MALIGKDILQAKIFLEQSQVVAIPTETVYGLAGNAFDDKAVAKIFQVKNRPTFDPLIVHTNSLDKLKTFVSYFPEKAVQLASAFWPGPLTLVLPRTSHISDLVTSGMDTVGVRIPDHPLTRQLLEILDFPLAAPSANPFGYISPTQAAHVQAQLGECIPYILDGGSAEIGIESTIVGFLDEEALVYRLGGISLEDIERVIGKVEVQSHSTSNPQAPGMLMSHYAPRKPLYTEDLPGLLAQFKPEKIGVLAFKSQIESIPAKNQIILSAAGDFAEAARNLFSGLRKLDALPIQAIFAELLPELELGRAINDRIRRAAAK</sequence>
<dbReference type="GO" id="GO:0006450">
    <property type="term" value="P:regulation of translational fidelity"/>
    <property type="evidence" value="ECO:0007669"/>
    <property type="project" value="TreeGrafter"/>
</dbReference>
<keyword evidence="6 13" id="KW-0808">Transferase</keyword>
<feature type="domain" description="YrdC-like" evidence="15">
    <location>
        <begin position="5"/>
        <end position="191"/>
    </location>
</feature>
<dbReference type="KEGG" id="rhoz:GXP67_25080"/>
<evidence type="ECO:0000256" key="9">
    <source>
        <dbReference type="ARBA" id="ARBA00022741"/>
    </source>
</evidence>
<evidence type="ECO:0000256" key="13">
    <source>
        <dbReference type="PIRNR" id="PIRNR004930"/>
    </source>
</evidence>
<evidence type="ECO:0000313" key="16">
    <source>
        <dbReference type="EMBL" id="QHT69686.1"/>
    </source>
</evidence>
<dbReference type="Gene3D" id="3.40.50.11030">
    <property type="entry name" value="Threonylcarbamoyl-AMP synthase, C-terminal domain"/>
    <property type="match status" value="1"/>
</dbReference>
<dbReference type="GO" id="GO:0003725">
    <property type="term" value="F:double-stranded RNA binding"/>
    <property type="evidence" value="ECO:0007669"/>
    <property type="project" value="UniProtKB-UniRule"/>
</dbReference>
<feature type="binding site" evidence="14">
    <location>
        <position position="135"/>
    </location>
    <ligand>
        <name>ATP</name>
        <dbReference type="ChEBI" id="CHEBI:30616"/>
    </ligand>
</feature>